<evidence type="ECO:0000313" key="1">
    <source>
        <dbReference type="EMBL" id="PLA04602.1"/>
    </source>
</evidence>
<accession>A0A2I1UFJ0</accession>
<protein>
    <submittedName>
        <fullName evidence="1">DNA alkylation repair protein</fullName>
    </submittedName>
</protein>
<comment type="caution">
    <text evidence="1">The sequence shown here is derived from an EMBL/GenBank/DDBJ whole genome shotgun (WGS) entry which is preliminary data.</text>
</comment>
<dbReference type="EMBL" id="PKIG01000002">
    <property type="protein sequence ID" value="PLA04602.1"/>
    <property type="molecule type" value="Genomic_DNA"/>
</dbReference>
<proteinExistence type="predicted"/>
<name>A0A2I1UFJ0_STROR</name>
<dbReference type="Proteomes" id="UP000234761">
    <property type="component" value="Unassembled WGS sequence"/>
</dbReference>
<organism evidence="1 2">
    <name type="scientific">Streptococcus oralis subsp. dentisani</name>
    <dbReference type="NCBI Taxonomy" id="1458253"/>
    <lineage>
        <taxon>Bacteria</taxon>
        <taxon>Bacillati</taxon>
        <taxon>Bacillota</taxon>
        <taxon>Bacilli</taxon>
        <taxon>Lactobacillales</taxon>
        <taxon>Streptococcaceae</taxon>
        <taxon>Streptococcus</taxon>
    </lineage>
</organism>
<dbReference type="AlphaFoldDB" id="A0A2I1UFJ0"/>
<sequence>MLFENLFKPRQLYLQPQNNVLSSLRLDS</sequence>
<gene>
    <name evidence="1" type="ORF">CYK16_05175</name>
</gene>
<reference evidence="1 2" key="1">
    <citation type="submission" date="2017-12" db="EMBL/GenBank/DDBJ databases">
        <title>Phylogenetic diversity of female urinary microbiome.</title>
        <authorList>
            <person name="Thomas-White K."/>
            <person name="Wolfe A.J."/>
        </authorList>
    </citation>
    <scope>NUCLEOTIDE SEQUENCE [LARGE SCALE GENOMIC DNA]</scope>
    <source>
        <strain evidence="1 2">UMB0832</strain>
    </source>
</reference>
<keyword evidence="2" id="KW-1185">Reference proteome</keyword>
<evidence type="ECO:0000313" key="2">
    <source>
        <dbReference type="Proteomes" id="UP000234761"/>
    </source>
</evidence>